<dbReference type="AlphaFoldDB" id="A0A6S6SRT9"/>
<keyword evidence="2" id="KW-0732">Signal</keyword>
<organism evidence="3">
    <name type="scientific">uncultured Sulfurovum sp</name>
    <dbReference type="NCBI Taxonomy" id="269237"/>
    <lineage>
        <taxon>Bacteria</taxon>
        <taxon>Pseudomonadati</taxon>
        <taxon>Campylobacterota</taxon>
        <taxon>Epsilonproteobacteria</taxon>
        <taxon>Campylobacterales</taxon>
        <taxon>Sulfurovaceae</taxon>
        <taxon>Sulfurovum</taxon>
        <taxon>environmental samples</taxon>
    </lineage>
</organism>
<feature type="chain" id="PRO_5028275397" evidence="2">
    <location>
        <begin position="21"/>
        <end position="279"/>
    </location>
</feature>
<gene>
    <name evidence="3" type="ORF">HELGO_WM37303</name>
</gene>
<feature type="coiled-coil region" evidence="1">
    <location>
        <begin position="160"/>
        <end position="206"/>
    </location>
</feature>
<evidence type="ECO:0000313" key="3">
    <source>
        <dbReference type="EMBL" id="CAA6805974.1"/>
    </source>
</evidence>
<proteinExistence type="predicted"/>
<reference evidence="3" key="1">
    <citation type="submission" date="2020-01" db="EMBL/GenBank/DDBJ databases">
        <authorList>
            <person name="Meier V. D."/>
            <person name="Meier V D."/>
        </authorList>
    </citation>
    <scope>NUCLEOTIDE SEQUENCE</scope>
    <source>
        <strain evidence="3">HLG_WM_MAG_03</strain>
    </source>
</reference>
<accession>A0A6S6SRT9</accession>
<dbReference type="EMBL" id="CACVAR010000147">
    <property type="protein sequence ID" value="CAA6805974.1"/>
    <property type="molecule type" value="Genomic_DNA"/>
</dbReference>
<sequence>MKTNLQLILLTAAFNLNLLATNEIEALNNTLWQRIVTNSCNESFTFNPEHNSFTFSSNYGKKMLGTYSLTKVRDSKRLKITFNVTIDNGLQDCAGTNYNLINQSIVNYVWLENNGKSLNITSEKENKAFNTYQNIESYTSENLTQLQTYLGTMAQNEIQQLQLNSNTQSAQKQLANYQKQQRQENIARNKKLLETIQANEKELKRRKSISNNPNKSWKEYLTSEQLTEQQKFENNLAEERRTQNNENYRQETYIQEQANQDILQQSYIQEQINQDYFGY</sequence>
<keyword evidence="1" id="KW-0175">Coiled coil</keyword>
<protein>
    <submittedName>
        <fullName evidence="3">Uncharacterized protein</fullName>
    </submittedName>
</protein>
<name>A0A6S6SRT9_9BACT</name>
<feature type="signal peptide" evidence="2">
    <location>
        <begin position="1"/>
        <end position="20"/>
    </location>
</feature>
<evidence type="ECO:0000256" key="1">
    <source>
        <dbReference type="SAM" id="Coils"/>
    </source>
</evidence>
<evidence type="ECO:0000256" key="2">
    <source>
        <dbReference type="SAM" id="SignalP"/>
    </source>
</evidence>